<keyword evidence="2" id="KW-1185">Reference proteome</keyword>
<dbReference type="Proteomes" id="UP000187495">
    <property type="component" value="Unassembled WGS sequence"/>
</dbReference>
<name>A0A1N7G990_9GAMM</name>
<dbReference type="EMBL" id="FTNU01000026">
    <property type="protein sequence ID" value="SIS09142.1"/>
    <property type="molecule type" value="Genomic_DNA"/>
</dbReference>
<proteinExistence type="predicted"/>
<reference evidence="2" key="1">
    <citation type="submission" date="2017-01" db="EMBL/GenBank/DDBJ databases">
        <authorList>
            <person name="Varghese N."/>
            <person name="Submissions S."/>
        </authorList>
    </citation>
    <scope>NUCLEOTIDE SEQUENCE [LARGE SCALE GENOMIC DNA]</scope>
    <source>
        <strain evidence="2">DSM 21768</strain>
    </source>
</reference>
<organism evidence="1 2">
    <name type="scientific">Moraxella cuniculi DSM 21768</name>
    <dbReference type="NCBI Taxonomy" id="1122245"/>
    <lineage>
        <taxon>Bacteria</taxon>
        <taxon>Pseudomonadati</taxon>
        <taxon>Pseudomonadota</taxon>
        <taxon>Gammaproteobacteria</taxon>
        <taxon>Moraxellales</taxon>
        <taxon>Moraxellaceae</taxon>
        <taxon>Moraxella</taxon>
    </lineage>
</organism>
<protein>
    <submittedName>
        <fullName evidence="1">Filamentous hemagglutinin</fullName>
    </submittedName>
</protein>
<evidence type="ECO:0000313" key="1">
    <source>
        <dbReference type="EMBL" id="SIS09142.1"/>
    </source>
</evidence>
<evidence type="ECO:0000313" key="2">
    <source>
        <dbReference type="Proteomes" id="UP000187495"/>
    </source>
</evidence>
<dbReference type="STRING" id="34061.B0189_11150"/>
<dbReference type="RefSeq" id="WP_076556209.1">
    <property type="nucleotide sequence ID" value="NZ_FTNU01000026.1"/>
</dbReference>
<gene>
    <name evidence="1" type="ORF">SAMN02745664_12613</name>
</gene>
<accession>A0A1N7G990</accession>
<dbReference type="AlphaFoldDB" id="A0A1N7G990"/>
<sequence>MVITTEFGKEAPKRIGDYAITKILNNPNLSTDEKLAETKKWAEGGIYRIALHTITAALAIGTIEGAISAGTTAYAIPKIDEYLTKQGFDETTRQTALLALSAALGTTIGDSTASTVNNVGQTRWNYLLHSQIAQWEKQIAACRNQTCKDQVIQKYLALSDQQQKNLNNVCVINYNAIQCENLRKQYFAMSETLTQTHFNKLGGTNYWLHVENENQQAESIWRNVALSNPNVIKHFGLNPKKVKKL</sequence>